<keyword evidence="4" id="KW-0378">Hydrolase</keyword>
<evidence type="ECO:0000256" key="3">
    <source>
        <dbReference type="ARBA" id="ARBA00022737"/>
    </source>
</evidence>
<dbReference type="PANTHER" id="PTHR46042:SF1">
    <property type="entry name" value="DIPHTHINE METHYLTRANSFERASE"/>
    <property type="match status" value="1"/>
</dbReference>
<dbReference type="FunCoup" id="U5H8N7">
    <property type="interactions" value="848"/>
</dbReference>
<dbReference type="OrthoDB" id="1930760at2759"/>
<dbReference type="SMART" id="SM00320">
    <property type="entry name" value="WD40"/>
    <property type="match status" value="4"/>
</dbReference>
<dbReference type="AlphaFoldDB" id="U5H8N7"/>
<evidence type="ECO:0000313" key="9">
    <source>
        <dbReference type="EMBL" id="KDE06036.1"/>
    </source>
</evidence>
<reference evidence="9" key="2">
    <citation type="submission" date="2010-11" db="EMBL/GenBank/DDBJ databases">
        <authorList>
            <consortium name="The Broad Institute Genome Sequencing Platform"/>
            <person name="Earl A."/>
            <person name="Ward D."/>
            <person name="Feldgarden M."/>
            <person name="Gevers D."/>
            <person name="Butler R."/>
            <person name="Young S.K."/>
            <person name="Zeng Q."/>
            <person name="Gargeya S."/>
            <person name="Fitzgerald M."/>
            <person name="Haas B."/>
            <person name="Abouelleil A."/>
            <person name="Alvarado L."/>
            <person name="Arachchi H.M."/>
            <person name="Berlin A."/>
            <person name="Brown A."/>
            <person name="Chapman S.B."/>
            <person name="Chen Z."/>
            <person name="Dunbar C."/>
            <person name="Freedman E."/>
            <person name="Gearin G."/>
            <person name="Gellesch M."/>
            <person name="Goldberg J."/>
            <person name="Griggs A."/>
            <person name="Gujja S."/>
            <person name="Heilman E."/>
            <person name="Heiman D."/>
            <person name="Howarth C."/>
            <person name="Larson L."/>
            <person name="Lui A."/>
            <person name="MacDonald P.J.P."/>
            <person name="Mehta T."/>
            <person name="Montmayeur A."/>
            <person name="Murphy C."/>
            <person name="Neiman D."/>
            <person name="Pearson M."/>
            <person name="Priest M."/>
            <person name="Roberts A."/>
            <person name="Saif S."/>
            <person name="Shea T."/>
            <person name="Shenoy N."/>
            <person name="Sisk P."/>
            <person name="Stolte C."/>
            <person name="Sykes S."/>
            <person name="White J."/>
            <person name="Yandava C."/>
            <person name="Wortman J."/>
            <person name="Nusbaum C."/>
            <person name="Birren B."/>
        </authorList>
    </citation>
    <scope>NUCLEOTIDE SEQUENCE</scope>
    <source>
        <strain evidence="9">P1A1 Lamole</strain>
    </source>
</reference>
<evidence type="ECO:0000256" key="8">
    <source>
        <dbReference type="SAM" id="MobiDB-lite"/>
    </source>
</evidence>
<protein>
    <recommendedName>
        <fullName evidence="6">methylated diphthine methylhydrolase</fullName>
        <ecNumber evidence="6">3.1.1.97</ecNumber>
    </recommendedName>
</protein>
<organism evidence="9">
    <name type="scientific">Microbotryum lychnidis-dioicae (strain p1A1 Lamole / MvSl-1064)</name>
    <name type="common">Anther smut fungus</name>
    <dbReference type="NCBI Taxonomy" id="683840"/>
    <lineage>
        <taxon>Eukaryota</taxon>
        <taxon>Fungi</taxon>
        <taxon>Dikarya</taxon>
        <taxon>Basidiomycota</taxon>
        <taxon>Pucciniomycotina</taxon>
        <taxon>Microbotryomycetes</taxon>
        <taxon>Microbotryales</taxon>
        <taxon>Microbotryaceae</taxon>
        <taxon>Microbotryum</taxon>
    </lineage>
</organism>
<dbReference type="Proteomes" id="UP000017200">
    <property type="component" value="Unassembled WGS sequence"/>
</dbReference>
<dbReference type="STRING" id="683840.U5H8N7"/>
<comment type="catalytic activity">
    <reaction evidence="7">
        <text>diphthine methyl ester-[translation elongation factor 2] + H2O = diphthine-[translation elongation factor 2] + methanol + H(+)</text>
        <dbReference type="Rhea" id="RHEA:42656"/>
        <dbReference type="Rhea" id="RHEA-COMP:10172"/>
        <dbReference type="Rhea" id="RHEA-COMP:10173"/>
        <dbReference type="ChEBI" id="CHEBI:15377"/>
        <dbReference type="ChEBI" id="CHEBI:15378"/>
        <dbReference type="ChEBI" id="CHEBI:17790"/>
        <dbReference type="ChEBI" id="CHEBI:79005"/>
        <dbReference type="ChEBI" id="CHEBI:82696"/>
        <dbReference type="EC" id="3.1.1.97"/>
    </reaction>
</comment>
<dbReference type="EnsemblFungi" id="MVLG_03590T0">
    <property type="protein sequence ID" value="MVLG_03590T0"/>
    <property type="gene ID" value="MVLG_03590"/>
</dbReference>
<evidence type="ECO:0000256" key="2">
    <source>
        <dbReference type="ARBA" id="ARBA00022574"/>
    </source>
</evidence>
<keyword evidence="11" id="KW-1185">Reference proteome</keyword>
<reference evidence="9 11" key="3">
    <citation type="journal article" date="2015" name="BMC Genomics">
        <title>Sex and parasites: genomic and transcriptomic analysis of Microbotryum lychnidis-dioicae, the biotrophic and plant-castrating anther smut fungus.</title>
        <authorList>
            <person name="Perlin M.H."/>
            <person name="Amselem J."/>
            <person name="Fontanillas E."/>
            <person name="Toh S.S."/>
            <person name="Chen Z."/>
            <person name="Goldberg J."/>
            <person name="Duplessis S."/>
            <person name="Henrissat B."/>
            <person name="Young S."/>
            <person name="Zeng Q."/>
            <person name="Aguileta G."/>
            <person name="Petit E."/>
            <person name="Badouin H."/>
            <person name="Andrews J."/>
            <person name="Razeeq D."/>
            <person name="Gabaldon T."/>
            <person name="Quesneville H."/>
            <person name="Giraud T."/>
            <person name="Hood M.E."/>
            <person name="Schultz D.J."/>
            <person name="Cuomo C.A."/>
        </authorList>
    </citation>
    <scope>NUCLEOTIDE SEQUENCE [LARGE SCALE GENOMIC DNA]</scope>
    <source>
        <strain evidence="11">p1A1 Lamole</strain>
        <strain evidence="9">P1A1 Lamole</strain>
    </source>
</reference>
<gene>
    <name evidence="9" type="ORF">MVLG_03590</name>
</gene>
<comment type="pathway">
    <text evidence="1">Protein modification; peptidyl-diphthamide biosynthesis.</text>
</comment>
<dbReference type="SUPFAM" id="SSF50978">
    <property type="entry name" value="WD40 repeat-like"/>
    <property type="match status" value="1"/>
</dbReference>
<evidence type="ECO:0000313" key="10">
    <source>
        <dbReference type="EnsemblFungi" id="MVLG_03590T0"/>
    </source>
</evidence>
<sequence length="402" mass="44567">MLSPARASYSSFIRGAMQARSLASCDTVYSADAIEFHPDPENDLFVCGTYQVQQETMGEALRKRDGSAEDDEEGGEQEDKGSSPPITRYGRCLLYHFDRKGSKLTELQRFDGPAILDMKWSPMPYRGRTTLAIADAKGHVQLHGFGEAPNRLSHLETLACTLESTLCLSLDWSTRNARKGPADLVVSLSSGEICTLAATLDSAASPEGIGGLQVLDTWQAHDYEAWIAAFDGWEPNTVWTGGDDLKLKGWDLRQGCASPTFVNKRFEGGVTSIQSHPNLDHLFVVGSYDAQIRLFDKRKPLVPLTTYDAGGGIWRLKWHREQVDRLLVACMHDGFKIIEFGEGMGEGKGECVLKTRFDGHESLAYGVDWARSFNRKGEEEEAGDVVASCSFYDHMLHVWEAK</sequence>
<dbReference type="GO" id="GO:0061685">
    <property type="term" value="F:diphthine methylesterase activity"/>
    <property type="evidence" value="ECO:0007669"/>
    <property type="project" value="UniProtKB-EC"/>
</dbReference>
<proteinExistence type="inferred from homology"/>
<evidence type="ECO:0000256" key="4">
    <source>
        <dbReference type="ARBA" id="ARBA00022801"/>
    </source>
</evidence>
<evidence type="ECO:0000256" key="7">
    <source>
        <dbReference type="ARBA" id="ARBA00047551"/>
    </source>
</evidence>
<feature type="region of interest" description="Disordered" evidence="8">
    <location>
        <begin position="59"/>
        <end position="86"/>
    </location>
</feature>
<dbReference type="HOGENOM" id="CLU_036100_2_0_1"/>
<dbReference type="OMA" id="LDMKWLP"/>
<dbReference type="InterPro" id="IPR015943">
    <property type="entry name" value="WD40/YVTN_repeat-like_dom_sf"/>
</dbReference>
<reference evidence="11" key="1">
    <citation type="submission" date="2010-11" db="EMBL/GenBank/DDBJ databases">
        <title>The genome sequence of Microbotryum violaceum strain p1A1 Lamole.</title>
        <authorList>
            <person name="Cuomo C."/>
            <person name="Perlin M."/>
            <person name="Young S.K."/>
            <person name="Zeng Q."/>
            <person name="Gargeya S."/>
            <person name="Alvarado L."/>
            <person name="Berlin A."/>
            <person name="Chapman S.B."/>
            <person name="Chen Z."/>
            <person name="Freedman E."/>
            <person name="Gellesch M."/>
            <person name="Goldberg J."/>
            <person name="Griggs A."/>
            <person name="Gujja S."/>
            <person name="Heilman E."/>
            <person name="Heiman D."/>
            <person name="Howarth C."/>
            <person name="Mehta T."/>
            <person name="Neiman D."/>
            <person name="Pearson M."/>
            <person name="Roberts A."/>
            <person name="Saif S."/>
            <person name="Shea T."/>
            <person name="Shenoy N."/>
            <person name="Sisk P."/>
            <person name="Stolte C."/>
            <person name="Sykes S."/>
            <person name="White J."/>
            <person name="Yandava C."/>
            <person name="Haas B."/>
            <person name="Nusbaum C."/>
            <person name="Birren B."/>
        </authorList>
    </citation>
    <scope>NUCLEOTIDE SEQUENCE [LARGE SCALE GENOMIC DNA]</scope>
    <source>
        <strain evidence="11">p1A1 Lamole</strain>
    </source>
</reference>
<name>U5H8N7_USTV1</name>
<dbReference type="Pfam" id="PF00400">
    <property type="entry name" value="WD40"/>
    <property type="match status" value="1"/>
</dbReference>
<dbReference type="InterPro" id="IPR036322">
    <property type="entry name" value="WD40_repeat_dom_sf"/>
</dbReference>
<dbReference type="GO" id="GO:0005737">
    <property type="term" value="C:cytoplasm"/>
    <property type="evidence" value="ECO:0007669"/>
    <property type="project" value="TreeGrafter"/>
</dbReference>
<dbReference type="InParanoid" id="U5H8N7"/>
<dbReference type="InterPro" id="IPR001680">
    <property type="entry name" value="WD40_rpt"/>
</dbReference>
<dbReference type="EMBL" id="GL541677">
    <property type="protein sequence ID" value="KDE06036.1"/>
    <property type="molecule type" value="Genomic_DNA"/>
</dbReference>
<evidence type="ECO:0000313" key="11">
    <source>
        <dbReference type="Proteomes" id="UP000017200"/>
    </source>
</evidence>
<evidence type="ECO:0000256" key="5">
    <source>
        <dbReference type="ARBA" id="ARBA00038092"/>
    </source>
</evidence>
<evidence type="ECO:0000256" key="1">
    <source>
        <dbReference type="ARBA" id="ARBA00005156"/>
    </source>
</evidence>
<dbReference type="GO" id="GO:0017183">
    <property type="term" value="P:protein histidyl modification to diphthamide"/>
    <property type="evidence" value="ECO:0007669"/>
    <property type="project" value="TreeGrafter"/>
</dbReference>
<dbReference type="EC" id="3.1.1.97" evidence="6"/>
<keyword evidence="2" id="KW-0853">WD repeat</keyword>
<keyword evidence="3" id="KW-0677">Repeat</keyword>
<reference evidence="10" key="4">
    <citation type="submission" date="2015-06" db="UniProtKB">
        <authorList>
            <consortium name="EnsemblFungi"/>
        </authorList>
    </citation>
    <scope>IDENTIFICATION</scope>
</reference>
<dbReference type="EMBL" id="AEIJ01000347">
    <property type="status" value="NOT_ANNOTATED_CDS"/>
    <property type="molecule type" value="Genomic_DNA"/>
</dbReference>
<accession>U5H8N7</accession>
<evidence type="ECO:0000256" key="6">
    <source>
        <dbReference type="ARBA" id="ARBA00039131"/>
    </source>
</evidence>
<comment type="similarity">
    <text evidence="5">Belongs to the DPH7 family.</text>
</comment>
<dbReference type="InterPro" id="IPR052415">
    <property type="entry name" value="Diphthine_MTase"/>
</dbReference>
<dbReference type="PANTHER" id="PTHR46042">
    <property type="entry name" value="DIPHTHINE METHYLTRANSFERASE"/>
    <property type="match status" value="1"/>
</dbReference>
<dbReference type="Gene3D" id="2.130.10.10">
    <property type="entry name" value="YVTN repeat-like/Quinoprotein amine dehydrogenase"/>
    <property type="match status" value="1"/>
</dbReference>